<evidence type="ECO:0000313" key="3">
    <source>
        <dbReference type="EMBL" id="WQF89351.1"/>
    </source>
</evidence>
<evidence type="ECO:0000313" key="4">
    <source>
        <dbReference type="Proteomes" id="UP001322277"/>
    </source>
</evidence>
<dbReference type="InterPro" id="IPR007577">
    <property type="entry name" value="GlycoTrfase_DXD_sugar-bd_CS"/>
</dbReference>
<keyword evidence="2" id="KW-1133">Transmembrane helix</keyword>
<keyword evidence="4" id="KW-1185">Reference proteome</keyword>
<dbReference type="Gene3D" id="3.90.550.20">
    <property type="match status" value="1"/>
</dbReference>
<dbReference type="GO" id="GO:0006487">
    <property type="term" value="P:protein N-linked glycosylation"/>
    <property type="evidence" value="ECO:0007669"/>
    <property type="project" value="TreeGrafter"/>
</dbReference>
<dbReference type="Proteomes" id="UP001322277">
    <property type="component" value="Chromosome 10"/>
</dbReference>
<accession>A0AAX4J1H3</accession>
<dbReference type="RefSeq" id="XP_062786572.1">
    <property type="nucleotide sequence ID" value="XM_062930521.1"/>
</dbReference>
<dbReference type="GO" id="GO:0000009">
    <property type="term" value="F:alpha-1,6-mannosyltransferase activity"/>
    <property type="evidence" value="ECO:0007669"/>
    <property type="project" value="InterPro"/>
</dbReference>
<sequence length="360" mass="40969">MTTKAQFVANNSMSALLERVIHYCLRVRYRTRLVIGLALILLSGCWLYGNSIVDSIGRGLFNNKFTSRKNYRTCDDNSRESDWVKPRLGHSIPPKIWQIMLPKDLDDPQPVDPDTLAETKTWLAMNQDYTYTLVGENRSRDFVQRHFGHNATIVSTYNSLPNVGMESDMLRYLLLDVEGGVYTDTDTIALKPIDDWVPRDFRNRTRLIVGIEFDQRDGPSWVDIPHPLQFCQWTIGAAPGHPVFQRMVSRIVRSIEDLERAYSEIGYGSTWKPTSFDVMNSTGPAAWTDVVWEYLQETDRTLTDLRNLSYMDEPRLIGDVLVLPIDGFGMGQRHSGSTSNGSVPDAALVQHQFGGSWRGE</sequence>
<dbReference type="InterPro" id="IPR039367">
    <property type="entry name" value="Och1-like"/>
</dbReference>
<dbReference type="GO" id="GO:0000136">
    <property type="term" value="C:mannan polymerase complex"/>
    <property type="evidence" value="ECO:0007669"/>
    <property type="project" value="TreeGrafter"/>
</dbReference>
<dbReference type="KEGG" id="cdet:87950865"/>
<organism evidence="3 4">
    <name type="scientific">Colletotrichum destructivum</name>
    <dbReference type="NCBI Taxonomy" id="34406"/>
    <lineage>
        <taxon>Eukaryota</taxon>
        <taxon>Fungi</taxon>
        <taxon>Dikarya</taxon>
        <taxon>Ascomycota</taxon>
        <taxon>Pezizomycotina</taxon>
        <taxon>Sordariomycetes</taxon>
        <taxon>Hypocreomycetidae</taxon>
        <taxon>Glomerellales</taxon>
        <taxon>Glomerellaceae</taxon>
        <taxon>Colletotrichum</taxon>
        <taxon>Colletotrichum destructivum species complex</taxon>
    </lineage>
</organism>
<keyword evidence="2" id="KW-0812">Transmembrane</keyword>
<dbReference type="InterPro" id="IPR029044">
    <property type="entry name" value="Nucleotide-diphossugar_trans"/>
</dbReference>
<name>A0AAX4J1H3_9PEZI</name>
<dbReference type="EMBL" id="CP137314">
    <property type="protein sequence ID" value="WQF89351.1"/>
    <property type="molecule type" value="Genomic_DNA"/>
</dbReference>
<evidence type="ECO:0000256" key="1">
    <source>
        <dbReference type="ARBA" id="ARBA00009003"/>
    </source>
</evidence>
<feature type="transmembrane region" description="Helical" evidence="2">
    <location>
        <begin position="29"/>
        <end position="49"/>
    </location>
</feature>
<dbReference type="AlphaFoldDB" id="A0AAX4J1H3"/>
<dbReference type="Pfam" id="PF04488">
    <property type="entry name" value="Gly_transf_sug"/>
    <property type="match status" value="1"/>
</dbReference>
<dbReference type="SUPFAM" id="SSF53448">
    <property type="entry name" value="Nucleotide-diphospho-sugar transferases"/>
    <property type="match status" value="1"/>
</dbReference>
<dbReference type="GeneID" id="87950865"/>
<protein>
    <submittedName>
        <fullName evidence="3">Glycosyltransferase, DXD sugar-binding, nucleotide-diphospho-sugar transferase</fullName>
    </submittedName>
</protein>
<dbReference type="PANTHER" id="PTHR31834:SF1">
    <property type="entry name" value="INITIATION-SPECIFIC ALPHA-1,6-MANNOSYLTRANSFERASE"/>
    <property type="match status" value="1"/>
</dbReference>
<dbReference type="PANTHER" id="PTHR31834">
    <property type="entry name" value="INITIATION-SPECIFIC ALPHA-1,6-MANNOSYLTRANSFERASE"/>
    <property type="match status" value="1"/>
</dbReference>
<keyword evidence="2" id="KW-0472">Membrane</keyword>
<reference evidence="4" key="1">
    <citation type="journal article" date="2023" name="bioRxiv">
        <title>Complete genome of the Medicago anthracnose fungus, Colletotrichum destructivum, reveals a mini-chromosome-like region within a core chromosome.</title>
        <authorList>
            <person name="Lapalu N."/>
            <person name="Simon A."/>
            <person name="Lu A."/>
            <person name="Plaumann P.-L."/>
            <person name="Amselem J."/>
            <person name="Pigne S."/>
            <person name="Auger A."/>
            <person name="Koch C."/>
            <person name="Dallery J.-F."/>
            <person name="O'Connell R.J."/>
        </authorList>
    </citation>
    <scope>NUCLEOTIDE SEQUENCE [LARGE SCALE GENOMIC DNA]</scope>
    <source>
        <strain evidence="4">CBS 520.97</strain>
    </source>
</reference>
<evidence type="ECO:0000256" key="2">
    <source>
        <dbReference type="SAM" id="Phobius"/>
    </source>
</evidence>
<comment type="similarity">
    <text evidence="1">Belongs to the glycosyltransferase 32 family.</text>
</comment>
<proteinExistence type="inferred from homology"/>
<gene>
    <name evidence="3" type="ORF">CDEST_14365</name>
</gene>